<dbReference type="InterPro" id="IPR006311">
    <property type="entry name" value="TAT_signal"/>
</dbReference>
<sequence length="245" mass="27209">MSYTTRRGVLKTLLFGGTALATPSALWAVEYGRGEGMPWVTMRGDPPYYGTTDARFFTPDERAAVAAISARLIPSDDDGPGATEADVVTFLDRQMAGFYGRGQHWYMKGPFAEGTDTQGYQSEYPPAELYRHALAELDAYCRAQDDESFAGLSEGRQDEILTGLDEEKITFDAVSAKVFFDLILKNTIEGYFADPIYGGNRDMVAWRYVGFPGTRYDYRDFVNHGGAPIQLEPVSLMGRPGWSRP</sequence>
<keyword evidence="2" id="KW-0560">Oxidoreductase</keyword>
<dbReference type="Pfam" id="PF13618">
    <property type="entry name" value="Gluconate_2-dh3"/>
    <property type="match status" value="1"/>
</dbReference>
<dbReference type="EC" id="1.1.99.3" evidence="2"/>
<geneLocation type="plasmid" evidence="2 3">
    <name>pDSM109990_a</name>
</geneLocation>
<dbReference type="InterPro" id="IPR027056">
    <property type="entry name" value="Gluconate_2DH_su3"/>
</dbReference>
<reference evidence="3" key="1">
    <citation type="journal article" date="2022" name="Microorganisms">
        <title>Beyond the ABCs#Discovery of Three New Plasmid Types in Rhodobacterales (RepQ, RepY, RepW).</title>
        <authorList>
            <person name="Freese H.M."/>
            <person name="Ringel V."/>
            <person name="Overmann J."/>
            <person name="Petersen J."/>
        </authorList>
    </citation>
    <scope>NUCLEOTIDE SEQUENCE [LARGE SCALE GENOMIC DNA]</scope>
    <source>
        <strain evidence="3">DSM 109990</strain>
        <plasmid evidence="3">pDSM109990_a</plasmid>
    </source>
</reference>
<accession>A0ABY3ZUG5</accession>
<dbReference type="RefSeq" id="WP_243263422.1">
    <property type="nucleotide sequence ID" value="NZ_CP085145.1"/>
</dbReference>
<feature type="signal peptide" evidence="1">
    <location>
        <begin position="1"/>
        <end position="28"/>
    </location>
</feature>
<keyword evidence="3" id="KW-1185">Reference proteome</keyword>
<protein>
    <submittedName>
        <fullName evidence="2">Gluconate 2-dehydrogenase subunit 3</fullName>
        <ecNumber evidence="2">1.1.99.3</ecNumber>
    </submittedName>
</protein>
<keyword evidence="2" id="KW-0614">Plasmid</keyword>
<organism evidence="2 3">
    <name type="scientific">Sulfitobacter dubius</name>
    <dbReference type="NCBI Taxonomy" id="218673"/>
    <lineage>
        <taxon>Bacteria</taxon>
        <taxon>Pseudomonadati</taxon>
        <taxon>Pseudomonadota</taxon>
        <taxon>Alphaproteobacteria</taxon>
        <taxon>Rhodobacterales</taxon>
        <taxon>Roseobacteraceae</taxon>
        <taxon>Sulfitobacter</taxon>
    </lineage>
</organism>
<dbReference type="EMBL" id="CP085145">
    <property type="protein sequence ID" value="UOA16463.1"/>
    <property type="molecule type" value="Genomic_DNA"/>
</dbReference>
<gene>
    <name evidence="2" type="ORF">DSM109990_03343</name>
</gene>
<evidence type="ECO:0000313" key="3">
    <source>
        <dbReference type="Proteomes" id="UP000831019"/>
    </source>
</evidence>
<proteinExistence type="predicted"/>
<dbReference type="GO" id="GO:0033717">
    <property type="term" value="F:gluconate 2-dehydrogenase (acceptor) activity"/>
    <property type="evidence" value="ECO:0007669"/>
    <property type="project" value="UniProtKB-EC"/>
</dbReference>
<feature type="chain" id="PRO_5046486074" evidence="1">
    <location>
        <begin position="29"/>
        <end position="245"/>
    </location>
</feature>
<evidence type="ECO:0000313" key="2">
    <source>
        <dbReference type="EMBL" id="UOA16463.1"/>
    </source>
</evidence>
<evidence type="ECO:0000256" key="1">
    <source>
        <dbReference type="SAM" id="SignalP"/>
    </source>
</evidence>
<dbReference type="PROSITE" id="PS51318">
    <property type="entry name" value="TAT"/>
    <property type="match status" value="1"/>
</dbReference>
<dbReference type="Proteomes" id="UP000831019">
    <property type="component" value="Plasmid pDSM109990_a"/>
</dbReference>
<name>A0ABY3ZUG5_9RHOB</name>
<keyword evidence="1" id="KW-0732">Signal</keyword>